<organism evidence="1">
    <name type="scientific">Menopon gallinae</name>
    <name type="common">poultry shaft louse</name>
    <dbReference type="NCBI Taxonomy" id="328185"/>
    <lineage>
        <taxon>Eukaryota</taxon>
        <taxon>Metazoa</taxon>
        <taxon>Ecdysozoa</taxon>
        <taxon>Arthropoda</taxon>
        <taxon>Hexapoda</taxon>
        <taxon>Insecta</taxon>
        <taxon>Pterygota</taxon>
        <taxon>Neoptera</taxon>
        <taxon>Paraneoptera</taxon>
        <taxon>Psocodea</taxon>
        <taxon>Troctomorpha</taxon>
        <taxon>Phthiraptera</taxon>
        <taxon>Amblycera</taxon>
        <taxon>Menoponidae</taxon>
        <taxon>Menopon</taxon>
    </lineage>
</organism>
<proteinExistence type="predicted"/>
<gene>
    <name evidence="1" type="ORF">PYX00_009744</name>
</gene>
<sequence>MMTSTDAPGEGPSTEEDVIPSLLNDLPFKIRPDYEKLEVIQKGRPLPQLYITKRDNVNNYHKSFRGSWYITYKWLCGSKEYNKLFCWPCVLMQPETSEWSSGGIDDLKKISLITYKHSTCKSHLKAITEYDAILAGFGLVPEFKTEICESKDESEESDEDPRESLKFLFEQEEKSKKKKRSDTELKSDLTGDENEELALRSKPQLTFSEWQKVYRNTHPFARMSSIEEKKLFKWKKKLARQELRNAVLIGQKVKAEIELLKAKINHITSQESSTNAPS</sequence>
<dbReference type="AlphaFoldDB" id="A0AAW2HCU0"/>
<evidence type="ECO:0000313" key="1">
    <source>
        <dbReference type="EMBL" id="KAL0267492.1"/>
    </source>
</evidence>
<name>A0AAW2HCU0_9NEOP</name>
<reference evidence="1" key="1">
    <citation type="journal article" date="2024" name="Gigascience">
        <title>Chromosome-level genome of the poultry shaft louse Menopon gallinae provides insight into the host-switching and adaptive evolution of parasitic lice.</title>
        <authorList>
            <person name="Xu Y."/>
            <person name="Ma L."/>
            <person name="Liu S."/>
            <person name="Liang Y."/>
            <person name="Liu Q."/>
            <person name="He Z."/>
            <person name="Tian L."/>
            <person name="Duan Y."/>
            <person name="Cai W."/>
            <person name="Li H."/>
            <person name="Song F."/>
        </authorList>
    </citation>
    <scope>NUCLEOTIDE SEQUENCE</scope>
    <source>
        <strain evidence="1">Cailab_2023a</strain>
    </source>
</reference>
<accession>A0AAW2HCU0</accession>
<comment type="caution">
    <text evidence="1">The sequence shown here is derived from an EMBL/GenBank/DDBJ whole genome shotgun (WGS) entry which is preliminary data.</text>
</comment>
<protein>
    <submittedName>
        <fullName evidence="1">Uncharacterized protein</fullName>
    </submittedName>
</protein>
<dbReference type="EMBL" id="JARGDH010000005">
    <property type="protein sequence ID" value="KAL0267492.1"/>
    <property type="molecule type" value="Genomic_DNA"/>
</dbReference>